<sequence>MDTETPDKKVHTGKPENFRLTRHFLDDVSLRDGEEPLDLKLRDISKEEQDEIDSLSTASERTVRSRAAVLAEVTTLGGQKSQQVEEFDSPLPGSSCSMNEREDCRRTCNQARISAQERVIQDRKSFGGNGGRFEFEECAPVGTKGELRFTFFDDDFMGYARVKRVREEGPITLVAETITRSVLRLANDATMTLANLVKIGEQFFGQRRAQIDFFKVNTITTKGTVSTWSEGNQSYYF</sequence>
<name>A0ABP1RNS0_9HEXA</name>
<evidence type="ECO:0000256" key="1">
    <source>
        <dbReference type="SAM" id="MobiDB-lite"/>
    </source>
</evidence>
<reference evidence="2 3" key="1">
    <citation type="submission" date="2024-08" db="EMBL/GenBank/DDBJ databases">
        <authorList>
            <person name="Cucini C."/>
            <person name="Frati F."/>
        </authorList>
    </citation>
    <scope>NUCLEOTIDE SEQUENCE [LARGE SCALE GENOMIC DNA]</scope>
</reference>
<organism evidence="2 3">
    <name type="scientific">Orchesella dallaii</name>
    <dbReference type="NCBI Taxonomy" id="48710"/>
    <lineage>
        <taxon>Eukaryota</taxon>
        <taxon>Metazoa</taxon>
        <taxon>Ecdysozoa</taxon>
        <taxon>Arthropoda</taxon>
        <taxon>Hexapoda</taxon>
        <taxon>Collembola</taxon>
        <taxon>Entomobryomorpha</taxon>
        <taxon>Entomobryoidea</taxon>
        <taxon>Orchesellidae</taxon>
        <taxon>Orchesellinae</taxon>
        <taxon>Orchesella</taxon>
    </lineage>
</organism>
<proteinExistence type="predicted"/>
<evidence type="ECO:0000313" key="3">
    <source>
        <dbReference type="Proteomes" id="UP001642540"/>
    </source>
</evidence>
<dbReference type="EMBL" id="CAXLJM020000090">
    <property type="protein sequence ID" value="CAL8131866.1"/>
    <property type="molecule type" value="Genomic_DNA"/>
</dbReference>
<comment type="caution">
    <text evidence="2">The sequence shown here is derived from an EMBL/GenBank/DDBJ whole genome shotgun (WGS) entry which is preliminary data.</text>
</comment>
<accession>A0ABP1RNS0</accession>
<protein>
    <submittedName>
        <fullName evidence="2">Uncharacterized protein</fullName>
    </submittedName>
</protein>
<evidence type="ECO:0000313" key="2">
    <source>
        <dbReference type="EMBL" id="CAL8131866.1"/>
    </source>
</evidence>
<dbReference type="Proteomes" id="UP001642540">
    <property type="component" value="Unassembled WGS sequence"/>
</dbReference>
<gene>
    <name evidence="2" type="ORF">ODALV1_LOCUS24363</name>
</gene>
<keyword evidence="3" id="KW-1185">Reference proteome</keyword>
<feature type="region of interest" description="Disordered" evidence="1">
    <location>
        <begin position="81"/>
        <end position="100"/>
    </location>
</feature>